<dbReference type="AlphaFoldDB" id="A0A285NTQ8"/>
<dbReference type="InterPro" id="IPR013563">
    <property type="entry name" value="Oligopep_ABC_C"/>
</dbReference>
<evidence type="ECO:0000256" key="3">
    <source>
        <dbReference type="ARBA" id="ARBA00022840"/>
    </source>
</evidence>
<dbReference type="InterPro" id="IPR050319">
    <property type="entry name" value="ABC_transp_ATP-bind"/>
</dbReference>
<dbReference type="Gene3D" id="3.40.50.300">
    <property type="entry name" value="P-loop containing nucleotide triphosphate hydrolases"/>
    <property type="match status" value="1"/>
</dbReference>
<name>A0A285NTQ8_9AQUI</name>
<proteinExistence type="predicted"/>
<feature type="domain" description="ABC transporter" evidence="4">
    <location>
        <begin position="8"/>
        <end position="245"/>
    </location>
</feature>
<accession>A0A285NTQ8</accession>
<dbReference type="PANTHER" id="PTHR43776">
    <property type="entry name" value="TRANSPORT ATP-BINDING PROTEIN"/>
    <property type="match status" value="1"/>
</dbReference>
<sequence length="305" mass="34836">MSSLLEVISLSKVYKISRGLLTHAYHPAVRKVSFSIKEKEVFALVGESGSGKTTIGKVILRLERPTEGSVKLRGKDIWNMGKEYTKKVSAVFQDPLSSLNPYMKVRQIIEEPMVIHKLKDRKRRVEEVAQMVKLPMELLNRKPHELSGGQRQRVAIARAVSLFPELIVADEPTASLDATVRKEILDLFAELKERGISTLLITHDIRAVERIADRLAVIYSGMLMEMGTKEQVLKDPKHPYTKYLLENVPVKHPKERKVRLQEESVQEVLDKGCPFYWLCNQRVEACKQSIKEEVLDGRFVACNLY</sequence>
<evidence type="ECO:0000259" key="4">
    <source>
        <dbReference type="PROSITE" id="PS50893"/>
    </source>
</evidence>
<dbReference type="PROSITE" id="PS00211">
    <property type="entry name" value="ABC_TRANSPORTER_1"/>
    <property type="match status" value="1"/>
</dbReference>
<dbReference type="InterPro" id="IPR017871">
    <property type="entry name" value="ABC_transporter-like_CS"/>
</dbReference>
<dbReference type="GO" id="GO:0055085">
    <property type="term" value="P:transmembrane transport"/>
    <property type="evidence" value="ECO:0007669"/>
    <property type="project" value="UniProtKB-ARBA"/>
</dbReference>
<dbReference type="GO" id="GO:0015833">
    <property type="term" value="P:peptide transport"/>
    <property type="evidence" value="ECO:0007669"/>
    <property type="project" value="InterPro"/>
</dbReference>
<keyword evidence="1" id="KW-0813">Transport</keyword>
<keyword evidence="2" id="KW-0547">Nucleotide-binding</keyword>
<dbReference type="Pfam" id="PF08352">
    <property type="entry name" value="oligo_HPY"/>
    <property type="match status" value="1"/>
</dbReference>
<dbReference type="InterPro" id="IPR003439">
    <property type="entry name" value="ABC_transporter-like_ATP-bd"/>
</dbReference>
<dbReference type="PROSITE" id="PS50893">
    <property type="entry name" value="ABC_TRANSPORTER_2"/>
    <property type="match status" value="1"/>
</dbReference>
<keyword evidence="6" id="KW-1185">Reference proteome</keyword>
<evidence type="ECO:0000313" key="6">
    <source>
        <dbReference type="Proteomes" id="UP000218627"/>
    </source>
</evidence>
<dbReference type="RefSeq" id="WP_096600024.1">
    <property type="nucleotide sequence ID" value="NZ_OBEN01000001.1"/>
</dbReference>
<dbReference type="InterPro" id="IPR027417">
    <property type="entry name" value="P-loop_NTPase"/>
</dbReference>
<dbReference type="PANTHER" id="PTHR43776:SF8">
    <property type="entry name" value="ABC TRANSPORTER, ATP-BINDING PROTEIN"/>
    <property type="match status" value="1"/>
</dbReference>
<evidence type="ECO:0000313" key="5">
    <source>
        <dbReference type="EMBL" id="SNZ11031.1"/>
    </source>
</evidence>
<dbReference type="InterPro" id="IPR003593">
    <property type="entry name" value="AAA+_ATPase"/>
</dbReference>
<dbReference type="Proteomes" id="UP000218627">
    <property type="component" value="Unassembled WGS sequence"/>
</dbReference>
<dbReference type="EMBL" id="OBEN01000001">
    <property type="protein sequence ID" value="SNZ11031.1"/>
    <property type="molecule type" value="Genomic_DNA"/>
</dbReference>
<dbReference type="NCBIfam" id="TIGR01727">
    <property type="entry name" value="oligo_HPY"/>
    <property type="match status" value="1"/>
</dbReference>
<gene>
    <name evidence="5" type="ORF">SAMN06265353_0119</name>
</gene>
<evidence type="ECO:0000256" key="2">
    <source>
        <dbReference type="ARBA" id="ARBA00022741"/>
    </source>
</evidence>
<protein>
    <submittedName>
        <fullName evidence="5">Peptide/nickel transport system ATP-binding protein</fullName>
    </submittedName>
</protein>
<evidence type="ECO:0000256" key="1">
    <source>
        <dbReference type="ARBA" id="ARBA00022448"/>
    </source>
</evidence>
<dbReference type="SUPFAM" id="SSF52540">
    <property type="entry name" value="P-loop containing nucleoside triphosphate hydrolases"/>
    <property type="match status" value="1"/>
</dbReference>
<dbReference type="GO" id="GO:0005524">
    <property type="term" value="F:ATP binding"/>
    <property type="evidence" value="ECO:0007669"/>
    <property type="project" value="UniProtKB-KW"/>
</dbReference>
<organism evidence="5 6">
    <name type="scientific">Hydrogenobacter hydrogenophilus</name>
    <dbReference type="NCBI Taxonomy" id="35835"/>
    <lineage>
        <taxon>Bacteria</taxon>
        <taxon>Pseudomonadati</taxon>
        <taxon>Aquificota</taxon>
        <taxon>Aquificia</taxon>
        <taxon>Aquificales</taxon>
        <taxon>Aquificaceae</taxon>
        <taxon>Hydrogenobacter</taxon>
    </lineage>
</organism>
<dbReference type="GO" id="GO:0016887">
    <property type="term" value="F:ATP hydrolysis activity"/>
    <property type="evidence" value="ECO:0007669"/>
    <property type="project" value="InterPro"/>
</dbReference>
<dbReference type="SMART" id="SM00382">
    <property type="entry name" value="AAA"/>
    <property type="match status" value="1"/>
</dbReference>
<dbReference type="CDD" id="cd03257">
    <property type="entry name" value="ABC_NikE_OppD_transporters"/>
    <property type="match status" value="1"/>
</dbReference>
<dbReference type="Pfam" id="PF00005">
    <property type="entry name" value="ABC_tran"/>
    <property type="match status" value="1"/>
</dbReference>
<reference evidence="6" key="1">
    <citation type="submission" date="2017-09" db="EMBL/GenBank/DDBJ databases">
        <authorList>
            <person name="Varghese N."/>
            <person name="Submissions S."/>
        </authorList>
    </citation>
    <scope>NUCLEOTIDE SEQUENCE [LARGE SCALE GENOMIC DNA]</scope>
    <source>
        <strain evidence="6">DSM 2913</strain>
    </source>
</reference>
<keyword evidence="3 5" id="KW-0067">ATP-binding</keyword>
<dbReference type="OrthoDB" id="9806285at2"/>